<dbReference type="PANTHER" id="PTHR46836">
    <property type="entry name" value="AFADIN"/>
    <property type="match status" value="1"/>
</dbReference>
<protein>
    <submittedName>
        <fullName evidence="3">Phosphatidylinositol N-acetyglucosaminlytransferase subunit P-related</fullName>
    </submittedName>
</protein>
<gene>
    <name evidence="3" type="ORF">O6P43_009376</name>
</gene>
<dbReference type="InterPro" id="IPR025486">
    <property type="entry name" value="DUF4378"/>
</dbReference>
<accession>A0AAD7PY42</accession>
<evidence type="ECO:0000313" key="3">
    <source>
        <dbReference type="EMBL" id="KAJ7971325.1"/>
    </source>
</evidence>
<feature type="compositionally biased region" description="Acidic residues" evidence="1">
    <location>
        <begin position="135"/>
        <end position="151"/>
    </location>
</feature>
<name>A0AAD7PY42_QUISA</name>
<dbReference type="EMBL" id="JARAOO010000004">
    <property type="protein sequence ID" value="KAJ7971325.1"/>
    <property type="molecule type" value="Genomic_DNA"/>
</dbReference>
<proteinExistence type="predicted"/>
<dbReference type="Proteomes" id="UP001163823">
    <property type="component" value="Chromosome 4"/>
</dbReference>
<comment type="caution">
    <text evidence="3">The sequence shown here is derived from an EMBL/GenBank/DDBJ whole genome shotgun (WGS) entry which is preliminary data.</text>
</comment>
<sequence length="326" mass="37005">MVTDVVANPKTQIVGRPPANQKTQQFEPITSILLGRRDYDSSRHVSETSVQQETSIGFHEDGSVYSLCSMTEPDSHVNLEEAYLHNQTSHPSPISVLDLQFREEISSSSESLDVVGVDICDSFTDTEEPGMNVSSDEDFGEGSVGDSEEAEDVLRLSRVEEESRDFSYLVEVLTESGFYSGSLHTDFSTWYSTECPISPSVFEILEKKFGEQTFWKRSDRRLLFDRINLGLMEILQSCMGIPSWDMPVSRRLNPKLSHDMIEEDLWTLLVVQERESIKDSAENIFGRDVRWSELGDDIDVNVKETVKLLIDELVAEIVCLESFEKY</sequence>
<organism evidence="3 4">
    <name type="scientific">Quillaja saponaria</name>
    <name type="common">Soap bark tree</name>
    <dbReference type="NCBI Taxonomy" id="32244"/>
    <lineage>
        <taxon>Eukaryota</taxon>
        <taxon>Viridiplantae</taxon>
        <taxon>Streptophyta</taxon>
        <taxon>Embryophyta</taxon>
        <taxon>Tracheophyta</taxon>
        <taxon>Spermatophyta</taxon>
        <taxon>Magnoliopsida</taxon>
        <taxon>eudicotyledons</taxon>
        <taxon>Gunneridae</taxon>
        <taxon>Pentapetalae</taxon>
        <taxon>rosids</taxon>
        <taxon>fabids</taxon>
        <taxon>Fabales</taxon>
        <taxon>Quillajaceae</taxon>
        <taxon>Quillaja</taxon>
    </lineage>
</organism>
<dbReference type="PANTHER" id="PTHR46836:SF7">
    <property type="entry name" value="PHOSPHATIDYLINOSITOL N-ACETYGLUCOSAMINLYTRANSFERASE SUBUNIT P-LIKE PROTEIN"/>
    <property type="match status" value="1"/>
</dbReference>
<feature type="region of interest" description="Disordered" evidence="1">
    <location>
        <begin position="126"/>
        <end position="151"/>
    </location>
</feature>
<evidence type="ECO:0000259" key="2">
    <source>
        <dbReference type="Pfam" id="PF14309"/>
    </source>
</evidence>
<reference evidence="3" key="1">
    <citation type="journal article" date="2023" name="Science">
        <title>Elucidation of the pathway for biosynthesis of saponin adjuvants from the soapbark tree.</title>
        <authorList>
            <person name="Reed J."/>
            <person name="Orme A."/>
            <person name="El-Demerdash A."/>
            <person name="Owen C."/>
            <person name="Martin L.B.B."/>
            <person name="Misra R.C."/>
            <person name="Kikuchi S."/>
            <person name="Rejzek M."/>
            <person name="Martin A.C."/>
            <person name="Harkess A."/>
            <person name="Leebens-Mack J."/>
            <person name="Louveau T."/>
            <person name="Stephenson M.J."/>
            <person name="Osbourn A."/>
        </authorList>
    </citation>
    <scope>NUCLEOTIDE SEQUENCE</scope>
    <source>
        <strain evidence="3">S10</strain>
    </source>
</reference>
<feature type="domain" description="DUF4378" evidence="2">
    <location>
        <begin position="165"/>
        <end position="316"/>
    </location>
</feature>
<feature type="region of interest" description="Disordered" evidence="1">
    <location>
        <begin position="1"/>
        <end position="21"/>
    </location>
</feature>
<dbReference type="AlphaFoldDB" id="A0AAD7PY42"/>
<keyword evidence="4" id="KW-1185">Reference proteome</keyword>
<dbReference type="Pfam" id="PF14309">
    <property type="entry name" value="DUF4378"/>
    <property type="match status" value="1"/>
</dbReference>
<evidence type="ECO:0000313" key="4">
    <source>
        <dbReference type="Proteomes" id="UP001163823"/>
    </source>
</evidence>
<dbReference type="KEGG" id="qsa:O6P43_009376"/>
<evidence type="ECO:0000256" key="1">
    <source>
        <dbReference type="SAM" id="MobiDB-lite"/>
    </source>
</evidence>